<feature type="domain" description="tRNA/rRNA methyltransferase SpoU type" evidence="8">
    <location>
        <begin position="2"/>
        <end position="143"/>
    </location>
</feature>
<comment type="caution">
    <text evidence="6">Lacks conserved residue(s) required for the propagation of feature annotation.</text>
</comment>
<dbReference type="Gene3D" id="3.40.1280.10">
    <property type="match status" value="1"/>
</dbReference>
<accession>A0A9D0YZD9</accession>
<dbReference type="Pfam" id="PF00588">
    <property type="entry name" value="SpoU_methylase"/>
    <property type="match status" value="1"/>
</dbReference>
<proteinExistence type="inferred from homology"/>
<keyword evidence="2 6" id="KW-0489">Methyltransferase</keyword>
<dbReference type="PIRSF" id="PIRSF029256">
    <property type="entry name" value="SpoU_TrmH_prd"/>
    <property type="match status" value="1"/>
</dbReference>
<dbReference type="GO" id="GO:0042802">
    <property type="term" value="F:identical protein binding"/>
    <property type="evidence" value="ECO:0007669"/>
    <property type="project" value="UniProtKB-ARBA"/>
</dbReference>
<dbReference type="Proteomes" id="UP000886725">
    <property type="component" value="Unassembled WGS sequence"/>
</dbReference>
<evidence type="ECO:0000256" key="4">
    <source>
        <dbReference type="ARBA" id="ARBA00022691"/>
    </source>
</evidence>
<sequence>MINIVLYEPEIPQNTGNIMRTCVATNSRLHLIEPLGFKLDDAHLKRSAVNYIEHLDYHVYPDFETFKQKNPGTYYYFTRYGHKPHTSFDYSNKDEEIYLIFGKESTGIPREILKEDLDHCMRIPMTDHVRALNLSNCVAIVTYEVLRQQDYRDLLREEPHKDKDYIMTGKETHD</sequence>
<keyword evidence="4 6" id="KW-0949">S-adenosyl-L-methionine</keyword>
<comment type="catalytic activity">
    <reaction evidence="6">
        <text>5-carboxymethylaminomethyluridine(34) in tRNA(Leu) + S-adenosyl-L-methionine = 5-carboxymethylaminomethyl-2'-O-methyluridine(34) in tRNA(Leu) + S-adenosyl-L-homocysteine + H(+)</text>
        <dbReference type="Rhea" id="RHEA:43088"/>
        <dbReference type="Rhea" id="RHEA-COMP:10333"/>
        <dbReference type="Rhea" id="RHEA-COMP:10334"/>
        <dbReference type="ChEBI" id="CHEBI:15378"/>
        <dbReference type="ChEBI" id="CHEBI:57856"/>
        <dbReference type="ChEBI" id="CHEBI:59789"/>
        <dbReference type="ChEBI" id="CHEBI:74508"/>
        <dbReference type="ChEBI" id="CHEBI:74511"/>
        <dbReference type="EC" id="2.1.1.207"/>
    </reaction>
</comment>
<name>A0A9D0YZD9_9FIRM</name>
<evidence type="ECO:0000259" key="8">
    <source>
        <dbReference type="Pfam" id="PF00588"/>
    </source>
</evidence>
<evidence type="ECO:0000256" key="6">
    <source>
        <dbReference type="HAMAP-Rule" id="MF_01885"/>
    </source>
</evidence>
<reference evidence="9" key="1">
    <citation type="submission" date="2020-10" db="EMBL/GenBank/DDBJ databases">
        <authorList>
            <person name="Gilroy R."/>
        </authorList>
    </citation>
    <scope>NUCLEOTIDE SEQUENCE</scope>
    <source>
        <strain evidence="9">CHK165-10780</strain>
    </source>
</reference>
<evidence type="ECO:0000256" key="3">
    <source>
        <dbReference type="ARBA" id="ARBA00022679"/>
    </source>
</evidence>
<dbReference type="CDD" id="cd18094">
    <property type="entry name" value="SpoU-like_TrmL"/>
    <property type="match status" value="1"/>
</dbReference>
<evidence type="ECO:0000256" key="1">
    <source>
        <dbReference type="ARBA" id="ARBA00022490"/>
    </source>
</evidence>
<dbReference type="GO" id="GO:0008757">
    <property type="term" value="F:S-adenosylmethionine-dependent methyltransferase activity"/>
    <property type="evidence" value="ECO:0007669"/>
    <property type="project" value="UniProtKB-UniRule"/>
</dbReference>
<evidence type="ECO:0000256" key="7">
    <source>
        <dbReference type="PIRSR" id="PIRSR029256-1"/>
    </source>
</evidence>
<dbReference type="PANTHER" id="PTHR42971">
    <property type="entry name" value="TRNA (CYTIDINE(34)-2'-O)-METHYLTRANSFERASE"/>
    <property type="match status" value="1"/>
</dbReference>
<dbReference type="InterPro" id="IPR029026">
    <property type="entry name" value="tRNA_m1G_MTases_N"/>
</dbReference>
<dbReference type="InterPro" id="IPR029028">
    <property type="entry name" value="Alpha/beta_knot_MTases"/>
</dbReference>
<dbReference type="InterPro" id="IPR001537">
    <property type="entry name" value="SpoU_MeTrfase"/>
</dbReference>
<dbReference type="EMBL" id="DVFU01000059">
    <property type="protein sequence ID" value="HIQ64660.1"/>
    <property type="molecule type" value="Genomic_DNA"/>
</dbReference>
<dbReference type="GO" id="GO:0005737">
    <property type="term" value="C:cytoplasm"/>
    <property type="evidence" value="ECO:0007669"/>
    <property type="project" value="UniProtKB-SubCell"/>
</dbReference>
<feature type="binding site" evidence="6 7">
    <location>
        <position position="123"/>
    </location>
    <ligand>
        <name>S-adenosyl-L-methionine</name>
        <dbReference type="ChEBI" id="CHEBI:59789"/>
    </ligand>
</feature>
<dbReference type="GO" id="GO:0008175">
    <property type="term" value="F:tRNA methyltransferase activity"/>
    <property type="evidence" value="ECO:0007669"/>
    <property type="project" value="UniProtKB-UniRule"/>
</dbReference>
<evidence type="ECO:0000256" key="5">
    <source>
        <dbReference type="ARBA" id="ARBA00022694"/>
    </source>
</evidence>
<keyword evidence="5 6" id="KW-0819">tRNA processing</keyword>
<keyword evidence="1 6" id="KW-0963">Cytoplasm</keyword>
<gene>
    <name evidence="9" type="ORF">IAC85_02865</name>
</gene>
<dbReference type="GO" id="GO:0002130">
    <property type="term" value="P:wobble position ribose methylation"/>
    <property type="evidence" value="ECO:0007669"/>
    <property type="project" value="TreeGrafter"/>
</dbReference>
<comment type="subcellular location">
    <subcellularLocation>
        <location evidence="6">Cytoplasm</location>
    </subcellularLocation>
</comment>
<reference evidence="9" key="2">
    <citation type="journal article" date="2021" name="PeerJ">
        <title>Extensive microbial diversity within the chicken gut microbiome revealed by metagenomics and culture.</title>
        <authorList>
            <person name="Gilroy R."/>
            <person name="Ravi A."/>
            <person name="Getino M."/>
            <person name="Pursley I."/>
            <person name="Horton D.L."/>
            <person name="Alikhan N.F."/>
            <person name="Baker D."/>
            <person name="Gharbi K."/>
            <person name="Hall N."/>
            <person name="Watson M."/>
            <person name="Adriaenssens E.M."/>
            <person name="Foster-Nyarko E."/>
            <person name="Jarju S."/>
            <person name="Secka A."/>
            <person name="Antonio M."/>
            <person name="Oren A."/>
            <person name="Chaudhuri R.R."/>
            <person name="La Ragione R."/>
            <person name="Hildebrand F."/>
            <person name="Pallen M.J."/>
        </authorList>
    </citation>
    <scope>NUCLEOTIDE SEQUENCE</scope>
    <source>
        <strain evidence="9">CHK165-10780</strain>
    </source>
</reference>
<evidence type="ECO:0000256" key="2">
    <source>
        <dbReference type="ARBA" id="ARBA00022603"/>
    </source>
</evidence>
<dbReference type="HAMAP" id="MF_01885">
    <property type="entry name" value="tRNA_methyltr_TrmL"/>
    <property type="match status" value="1"/>
</dbReference>
<comment type="caution">
    <text evidence="9">The sequence shown here is derived from an EMBL/GenBank/DDBJ whole genome shotgun (WGS) entry which is preliminary data.</text>
</comment>
<comment type="function">
    <text evidence="6">Could methylate the ribose at the nucleotide 34 wobble position in tRNA.</text>
</comment>
<dbReference type="SUPFAM" id="SSF75217">
    <property type="entry name" value="alpha/beta knot"/>
    <property type="match status" value="1"/>
</dbReference>
<comment type="catalytic activity">
    <reaction evidence="6">
        <text>cytidine(34) in tRNA + S-adenosyl-L-methionine = 2'-O-methylcytidine(34) in tRNA + S-adenosyl-L-homocysteine + H(+)</text>
        <dbReference type="Rhea" id="RHEA:43084"/>
        <dbReference type="Rhea" id="RHEA-COMP:10331"/>
        <dbReference type="Rhea" id="RHEA-COMP:10332"/>
        <dbReference type="ChEBI" id="CHEBI:15378"/>
        <dbReference type="ChEBI" id="CHEBI:57856"/>
        <dbReference type="ChEBI" id="CHEBI:59789"/>
        <dbReference type="ChEBI" id="CHEBI:74495"/>
        <dbReference type="ChEBI" id="CHEBI:82748"/>
        <dbReference type="EC" id="2.1.1.207"/>
    </reaction>
</comment>
<protein>
    <recommendedName>
        <fullName evidence="6">Putative tRNA (cytidine(34)-2'-O)-methyltransferase</fullName>
        <ecNumber evidence="6">2.1.1.207</ecNumber>
    </recommendedName>
    <alternativeName>
        <fullName evidence="6">tRNA (cytidine/uridine-2'-O-)-methyltransferase</fullName>
    </alternativeName>
</protein>
<feature type="binding site" evidence="6 7">
    <location>
        <position position="102"/>
    </location>
    <ligand>
        <name>S-adenosyl-L-methionine</name>
        <dbReference type="ChEBI" id="CHEBI:59789"/>
    </ligand>
</feature>
<evidence type="ECO:0000313" key="9">
    <source>
        <dbReference type="EMBL" id="HIQ64660.1"/>
    </source>
</evidence>
<dbReference type="EC" id="2.1.1.207" evidence="6"/>
<dbReference type="PANTHER" id="PTHR42971:SF1">
    <property type="entry name" value="TRNA (CYTIDINE(34)-2'-O)-METHYLTRANSFERASE"/>
    <property type="match status" value="1"/>
</dbReference>
<evidence type="ECO:0000313" key="10">
    <source>
        <dbReference type="Proteomes" id="UP000886725"/>
    </source>
</evidence>
<dbReference type="InterPro" id="IPR016914">
    <property type="entry name" value="TrmL"/>
</dbReference>
<organism evidence="9 10">
    <name type="scientific">Candidatus Faecenecus gallistercoris</name>
    <dbReference type="NCBI Taxonomy" id="2840793"/>
    <lineage>
        <taxon>Bacteria</taxon>
        <taxon>Bacillati</taxon>
        <taxon>Bacillota</taxon>
        <taxon>Bacillota incertae sedis</taxon>
        <taxon>Candidatus Faecenecus</taxon>
    </lineage>
</organism>
<dbReference type="GO" id="GO:0003723">
    <property type="term" value="F:RNA binding"/>
    <property type="evidence" value="ECO:0007669"/>
    <property type="project" value="InterPro"/>
</dbReference>
<dbReference type="AlphaFoldDB" id="A0A9D0YZD9"/>
<keyword evidence="3 6" id="KW-0808">Transferase</keyword>
<comment type="similarity">
    <text evidence="6">Belongs to the class IV-like SAM-binding methyltransferase superfamily. RNA methyltransferase TrmH family. TrmL subfamily.</text>
</comment>
<dbReference type="FunFam" id="3.40.1280.10:FF:000002">
    <property type="entry name" value="Peptidylprolyl isomerase"/>
    <property type="match status" value="1"/>
</dbReference>